<accession>W7UAK7</accession>
<dbReference type="InterPro" id="IPR025770">
    <property type="entry name" value="PPMT_MeTrfase"/>
</dbReference>
<feature type="transmembrane region" description="Helical" evidence="10">
    <location>
        <begin position="106"/>
        <end position="124"/>
    </location>
</feature>
<comment type="subcellular location">
    <subcellularLocation>
        <location evidence="10">Endoplasmic reticulum membrane</location>
        <topology evidence="10">Multi-pass membrane protein</topology>
    </subcellularLocation>
    <subcellularLocation>
        <location evidence="1">Membrane</location>
        <topology evidence="1">Multi-pass membrane protein</topology>
    </subcellularLocation>
</comment>
<reference evidence="11 12" key="1">
    <citation type="journal article" date="2014" name="Mol. Plant">
        <title>Chromosome Scale Genome Assembly and Transcriptome Profiling of Nannochloropsis gaditana in Nitrogen Depletion.</title>
        <authorList>
            <person name="Corteggiani Carpinelli E."/>
            <person name="Telatin A."/>
            <person name="Vitulo N."/>
            <person name="Forcato C."/>
            <person name="D'Angelo M."/>
            <person name="Schiavon R."/>
            <person name="Vezzi A."/>
            <person name="Giacometti G.M."/>
            <person name="Morosinotto T."/>
            <person name="Valle G."/>
        </authorList>
    </citation>
    <scope>NUCLEOTIDE SEQUENCE [LARGE SCALE GENOMIC DNA]</scope>
    <source>
        <strain evidence="11 12">B-31</strain>
    </source>
</reference>
<sequence>MLSIDRLQKCLDFNFPAAAANPAFHTNRGVGRIGLAGFLLGGLWGAHLVLFFAALLGNDNKLWLVRWSAYMVSLFCFHFMEFLSTALYKPESVTYDSYMINHSKEYTVAALAAWAEFWLELWFFPDLKISGSFTCLLGLLFLVGGQACRIVAMHTARGHFSHTIMETRQKDHQLVTHGIYRFLRHPSYCGWFWWVVGTQILLCNPLCALIYALVSWRFFAARIKYEEGTLKTFYPQEYPSYCRQTVVGIPFIS</sequence>
<dbReference type="PANTHER" id="PTHR12714">
    <property type="entry name" value="PROTEIN-S ISOPRENYLCYSTEINE O-METHYLTRANSFERASE"/>
    <property type="match status" value="1"/>
</dbReference>
<keyword evidence="12" id="KW-1185">Reference proteome</keyword>
<keyword evidence="7 10" id="KW-0812">Transmembrane</keyword>
<gene>
    <name evidence="11" type="ORF">Naga_100017g23</name>
</gene>
<evidence type="ECO:0000256" key="1">
    <source>
        <dbReference type="ARBA" id="ARBA00004141"/>
    </source>
</evidence>
<evidence type="ECO:0000256" key="4">
    <source>
        <dbReference type="ARBA" id="ARBA00022603"/>
    </source>
</evidence>
<feature type="transmembrane region" description="Helical" evidence="10">
    <location>
        <begin position="131"/>
        <end position="152"/>
    </location>
</feature>
<keyword evidence="6 10" id="KW-0949">S-adenosyl-L-methionine</keyword>
<proteinExistence type="inferred from homology"/>
<dbReference type="GO" id="GO:0004671">
    <property type="term" value="F:protein C-terminal S-isoprenylcysteine carboxyl O-methyltransferase activity"/>
    <property type="evidence" value="ECO:0007669"/>
    <property type="project" value="UniProtKB-EC"/>
</dbReference>
<keyword evidence="4 10" id="KW-0489">Methyltransferase</keyword>
<evidence type="ECO:0000313" key="11">
    <source>
        <dbReference type="EMBL" id="EWM29821.1"/>
    </source>
</evidence>
<evidence type="ECO:0000256" key="5">
    <source>
        <dbReference type="ARBA" id="ARBA00022679"/>
    </source>
</evidence>
<protein>
    <recommendedName>
        <fullName evidence="3 10">Protein-S-isoprenylcysteine O-methyltransferase</fullName>
        <ecNumber evidence="3 10">2.1.1.100</ecNumber>
    </recommendedName>
</protein>
<dbReference type="GO" id="GO:0032259">
    <property type="term" value="P:methylation"/>
    <property type="evidence" value="ECO:0007669"/>
    <property type="project" value="UniProtKB-KW"/>
</dbReference>
<evidence type="ECO:0000256" key="6">
    <source>
        <dbReference type="ARBA" id="ARBA00022691"/>
    </source>
</evidence>
<feature type="transmembrane region" description="Helical" evidence="10">
    <location>
        <begin position="33"/>
        <end position="55"/>
    </location>
</feature>
<keyword evidence="5 11" id="KW-0808">Transferase</keyword>
<evidence type="ECO:0000256" key="9">
    <source>
        <dbReference type="ARBA" id="ARBA00023136"/>
    </source>
</evidence>
<evidence type="ECO:0000256" key="2">
    <source>
        <dbReference type="ARBA" id="ARBA00009140"/>
    </source>
</evidence>
<comment type="catalytic activity">
    <reaction evidence="10">
        <text>[protein]-C-terminal S-[(2E,6E)-farnesyl]-L-cysteine + S-adenosyl-L-methionine = [protein]-C-terminal S-[(2E,6E)-farnesyl]-L-cysteine methyl ester + S-adenosyl-L-homocysteine</text>
        <dbReference type="Rhea" id="RHEA:21672"/>
        <dbReference type="Rhea" id="RHEA-COMP:12125"/>
        <dbReference type="Rhea" id="RHEA-COMP:12126"/>
        <dbReference type="ChEBI" id="CHEBI:57856"/>
        <dbReference type="ChEBI" id="CHEBI:59789"/>
        <dbReference type="ChEBI" id="CHEBI:90510"/>
        <dbReference type="ChEBI" id="CHEBI:90511"/>
        <dbReference type="EC" id="2.1.1.100"/>
    </reaction>
</comment>
<keyword evidence="10" id="KW-0256">Endoplasmic reticulum</keyword>
<feature type="transmembrane region" description="Helical" evidence="10">
    <location>
        <begin position="67"/>
        <end position="86"/>
    </location>
</feature>
<dbReference type="EMBL" id="AZIL01000116">
    <property type="protein sequence ID" value="EWM29821.1"/>
    <property type="molecule type" value="Genomic_DNA"/>
</dbReference>
<dbReference type="Proteomes" id="UP000019335">
    <property type="component" value="Chromosome 2"/>
</dbReference>
<evidence type="ECO:0000313" key="12">
    <source>
        <dbReference type="Proteomes" id="UP000019335"/>
    </source>
</evidence>
<keyword evidence="8 10" id="KW-1133">Transmembrane helix</keyword>
<evidence type="ECO:0000256" key="10">
    <source>
        <dbReference type="RuleBase" id="RU362022"/>
    </source>
</evidence>
<dbReference type="Pfam" id="PF04140">
    <property type="entry name" value="ICMT"/>
    <property type="match status" value="1"/>
</dbReference>
<feature type="transmembrane region" description="Helical" evidence="10">
    <location>
        <begin position="191"/>
        <end position="214"/>
    </location>
</feature>
<dbReference type="PROSITE" id="PS51564">
    <property type="entry name" value="SAM_ICMT"/>
    <property type="match status" value="1"/>
</dbReference>
<dbReference type="EC" id="2.1.1.100" evidence="3 10"/>
<dbReference type="Gene3D" id="1.20.120.1630">
    <property type="match status" value="1"/>
</dbReference>
<keyword evidence="9 10" id="KW-0472">Membrane</keyword>
<dbReference type="GO" id="GO:0005789">
    <property type="term" value="C:endoplasmic reticulum membrane"/>
    <property type="evidence" value="ECO:0007669"/>
    <property type="project" value="UniProtKB-SubCell"/>
</dbReference>
<evidence type="ECO:0000256" key="7">
    <source>
        <dbReference type="ARBA" id="ARBA00022692"/>
    </source>
</evidence>
<dbReference type="PANTHER" id="PTHR12714:SF9">
    <property type="entry name" value="PROTEIN-S-ISOPRENYLCYSTEINE O-METHYLTRANSFERASE"/>
    <property type="match status" value="1"/>
</dbReference>
<dbReference type="InterPro" id="IPR007269">
    <property type="entry name" value="ICMT_MeTrfase"/>
</dbReference>
<evidence type="ECO:0000256" key="8">
    <source>
        <dbReference type="ARBA" id="ARBA00022989"/>
    </source>
</evidence>
<comment type="caution">
    <text evidence="11">The sequence shown here is derived from an EMBL/GenBank/DDBJ whole genome shotgun (WGS) entry which is preliminary data.</text>
</comment>
<comment type="similarity">
    <text evidence="2 10">Belongs to the class VI-like SAM-binding methyltransferase superfamily. Isoprenylcysteine carboxyl methyltransferase family.</text>
</comment>
<organism evidence="11 12">
    <name type="scientific">Nannochloropsis gaditana</name>
    <dbReference type="NCBI Taxonomy" id="72520"/>
    <lineage>
        <taxon>Eukaryota</taxon>
        <taxon>Sar</taxon>
        <taxon>Stramenopiles</taxon>
        <taxon>Ochrophyta</taxon>
        <taxon>Eustigmatophyceae</taxon>
        <taxon>Eustigmatales</taxon>
        <taxon>Monodopsidaceae</taxon>
        <taxon>Nannochloropsis</taxon>
    </lineage>
</organism>
<dbReference type="AlphaFoldDB" id="W7UAK7"/>
<dbReference type="OrthoDB" id="422086at2759"/>
<name>W7UAK7_9STRA</name>
<evidence type="ECO:0000256" key="3">
    <source>
        <dbReference type="ARBA" id="ARBA00012151"/>
    </source>
</evidence>